<gene>
    <name evidence="4" type="ORF">A4U43_C06F12410</name>
</gene>
<dbReference type="Gramene" id="ONK66826">
    <property type="protein sequence ID" value="ONK66826"/>
    <property type="gene ID" value="A4U43_C06F12410"/>
</dbReference>
<dbReference type="EMBL" id="CM007386">
    <property type="protein sequence ID" value="ONK66826.1"/>
    <property type="molecule type" value="Genomic_DNA"/>
</dbReference>
<keyword evidence="5" id="KW-1185">Reference proteome</keyword>
<reference evidence="5" key="1">
    <citation type="journal article" date="2017" name="Nat. Commun.">
        <title>The asparagus genome sheds light on the origin and evolution of a young Y chromosome.</title>
        <authorList>
            <person name="Harkess A."/>
            <person name="Zhou J."/>
            <person name="Xu C."/>
            <person name="Bowers J.E."/>
            <person name="Van der Hulst R."/>
            <person name="Ayyampalayam S."/>
            <person name="Mercati F."/>
            <person name="Riccardi P."/>
            <person name="McKain M.R."/>
            <person name="Kakrana A."/>
            <person name="Tang H."/>
            <person name="Ray J."/>
            <person name="Groenendijk J."/>
            <person name="Arikit S."/>
            <person name="Mathioni S.M."/>
            <person name="Nakano M."/>
            <person name="Shan H."/>
            <person name="Telgmann-Rauber A."/>
            <person name="Kanno A."/>
            <person name="Yue Z."/>
            <person name="Chen H."/>
            <person name="Li W."/>
            <person name="Chen Y."/>
            <person name="Xu X."/>
            <person name="Zhang Y."/>
            <person name="Luo S."/>
            <person name="Chen H."/>
            <person name="Gao J."/>
            <person name="Mao Z."/>
            <person name="Pires J.C."/>
            <person name="Luo M."/>
            <person name="Kudrna D."/>
            <person name="Wing R.A."/>
            <person name="Meyers B.C."/>
            <person name="Yi K."/>
            <person name="Kong H."/>
            <person name="Lavrijsen P."/>
            <person name="Sunseri F."/>
            <person name="Falavigna A."/>
            <person name="Ye Y."/>
            <person name="Leebens-Mack J.H."/>
            <person name="Chen G."/>
        </authorList>
    </citation>
    <scope>NUCLEOTIDE SEQUENCE [LARGE SCALE GENOMIC DNA]</scope>
    <source>
        <strain evidence="5">cv. DH0086</strain>
    </source>
</reference>
<protein>
    <recommendedName>
        <fullName evidence="3">Peptide N-acetyl-beta-D-glucosaminyl asparaginase amidase A N-terminal domain-containing protein</fullName>
    </recommendedName>
</protein>
<feature type="domain" description="Peptide N-acetyl-beta-D-glucosaminyl asparaginase amidase A N-terminal" evidence="3">
    <location>
        <begin position="125"/>
        <end position="393"/>
    </location>
</feature>
<dbReference type="AlphaFoldDB" id="A0A5P1ELN4"/>
<evidence type="ECO:0000259" key="3">
    <source>
        <dbReference type="Pfam" id="PF12222"/>
    </source>
</evidence>
<name>A0A5P1ELN4_ASPOF</name>
<keyword evidence="2" id="KW-0732">Signal</keyword>
<evidence type="ECO:0000313" key="5">
    <source>
        <dbReference type="Proteomes" id="UP000243459"/>
    </source>
</evidence>
<dbReference type="Proteomes" id="UP000243459">
    <property type="component" value="Chromosome 6"/>
</dbReference>
<dbReference type="InterPro" id="IPR021102">
    <property type="entry name" value="PNGase_A"/>
</dbReference>
<proteinExistence type="predicted"/>
<dbReference type="Pfam" id="PF25156">
    <property type="entry name" value="PNGase_A_C"/>
    <property type="match status" value="1"/>
</dbReference>
<dbReference type="Pfam" id="PF12222">
    <property type="entry name" value="PNGaseA"/>
    <property type="match status" value="1"/>
</dbReference>
<dbReference type="OMA" id="WTGGWSN"/>
<evidence type="ECO:0000313" key="4">
    <source>
        <dbReference type="EMBL" id="ONK66826.1"/>
    </source>
</evidence>
<feature type="signal peptide" evidence="2">
    <location>
        <begin position="1"/>
        <end position="21"/>
    </location>
</feature>
<sequence length="592" mass="65755">MSSLFSLLLSILLLSPKPSTAFLPRAKLTTSDPQKPQNFHPRSHSQSPSPTKFFEVTRPISKPSSNCLSPSSPTISPANLRHAPTATRYSPPFCLPPRLRRALGHPPRSSAGPSTCSAASRPTSIFGVWLSGVELLRSCTAEPRPDPGIAWTVEKDITRYSSLLSHPQTLAVYVGNLVDKTYTGIYHVNLSIEFYFGEPNKPKMPNVAPGFNSPADLVMPVSRPLPLNDGQWFEVQNSADLQTSEVLFPKNVYRAVLEVYVSFHQNDEFWYTNPPNEYIEKNNISLAGNGAFREVVVSLDGSVVGAVWPFTVIYTGGVNPLLWRPITGIGSFDLPSYDIEITPFLERVLDGKKHVLGFGVSDALDVWYVDANLHLWLDSRSKKTVGELIKYTAPQIELSLISKFNGLDGRFDTVVKREISATGWVKSSYGKITTHFFQTFDFKNYMEFKGNGSDQIVNQTIDFNHGVYAKHPSSVVYSEQVFQNFPLYLYTGTSDQVNDTYSLVSNVTLGFNEKKFSGEKFGFASSNLRNLQNAQGSMHVKGNLVTGGLGSTQQVYKYEGTDGCYFRNVSSRNYTVLYDESGGSCTERLGYF</sequence>
<dbReference type="InterPro" id="IPR056948">
    <property type="entry name" value="PNGaseA_N"/>
</dbReference>
<accession>A0A5P1ELN4</accession>
<evidence type="ECO:0000256" key="1">
    <source>
        <dbReference type="SAM" id="MobiDB-lite"/>
    </source>
</evidence>
<dbReference type="PANTHER" id="PTHR31104">
    <property type="entry name" value="PEPTIDE-N4-(N-ACETYL-BETA-GLUCOSAMINYL)ASPARAGINE AMIDASE A PROTEIN"/>
    <property type="match status" value="1"/>
</dbReference>
<organism evidence="4 5">
    <name type="scientific">Asparagus officinalis</name>
    <name type="common">Garden asparagus</name>
    <dbReference type="NCBI Taxonomy" id="4686"/>
    <lineage>
        <taxon>Eukaryota</taxon>
        <taxon>Viridiplantae</taxon>
        <taxon>Streptophyta</taxon>
        <taxon>Embryophyta</taxon>
        <taxon>Tracheophyta</taxon>
        <taxon>Spermatophyta</taxon>
        <taxon>Magnoliopsida</taxon>
        <taxon>Liliopsida</taxon>
        <taxon>Asparagales</taxon>
        <taxon>Asparagaceae</taxon>
        <taxon>Asparagoideae</taxon>
        <taxon>Asparagus</taxon>
    </lineage>
</organism>
<feature type="region of interest" description="Disordered" evidence="1">
    <location>
        <begin position="29"/>
        <end position="52"/>
    </location>
</feature>
<feature type="chain" id="PRO_5024447072" description="Peptide N-acetyl-beta-D-glucosaminyl asparaginase amidase A N-terminal domain-containing protein" evidence="2">
    <location>
        <begin position="22"/>
        <end position="592"/>
    </location>
</feature>
<evidence type="ECO:0000256" key="2">
    <source>
        <dbReference type="SAM" id="SignalP"/>
    </source>
</evidence>